<organism evidence="1">
    <name type="scientific">Siphoviridae sp. ct0Wl9</name>
    <dbReference type="NCBI Taxonomy" id="2827763"/>
    <lineage>
        <taxon>Viruses</taxon>
        <taxon>Duplodnaviria</taxon>
        <taxon>Heunggongvirae</taxon>
        <taxon>Uroviricota</taxon>
        <taxon>Caudoviricetes</taxon>
    </lineage>
</organism>
<accession>A0A8S5T9N2</accession>
<evidence type="ECO:0000313" key="1">
    <source>
        <dbReference type="EMBL" id="DAF59679.1"/>
    </source>
</evidence>
<dbReference type="EMBL" id="BK032775">
    <property type="protein sequence ID" value="DAF59679.1"/>
    <property type="molecule type" value="Genomic_DNA"/>
</dbReference>
<protein>
    <submittedName>
        <fullName evidence="1">Uncharacterized protein</fullName>
    </submittedName>
</protein>
<proteinExistence type="predicted"/>
<name>A0A8S5T9N2_9CAUD</name>
<sequence length="48" mass="5502">MSGDWQVFHVNCFESLKPLSLQHEDETSLNVNVAKAEKSKEDKHMVKS</sequence>
<reference evidence="1" key="1">
    <citation type="journal article" date="2021" name="Proc. Natl. Acad. Sci. U.S.A.">
        <title>A Catalog of Tens of Thousands of Viruses from Human Metagenomes Reveals Hidden Associations with Chronic Diseases.</title>
        <authorList>
            <person name="Tisza M.J."/>
            <person name="Buck C.B."/>
        </authorList>
    </citation>
    <scope>NUCLEOTIDE SEQUENCE</scope>
    <source>
        <strain evidence="1">Ct0Wl9</strain>
    </source>
</reference>